<dbReference type="OMA" id="WHEIRRT"/>
<name>A0A084G0N5_PSEDA</name>
<dbReference type="OrthoDB" id="2985014at2759"/>
<feature type="transmembrane region" description="Helical" evidence="6">
    <location>
        <begin position="114"/>
        <end position="132"/>
    </location>
</feature>
<dbReference type="GO" id="GO:0022857">
    <property type="term" value="F:transmembrane transporter activity"/>
    <property type="evidence" value="ECO:0007669"/>
    <property type="project" value="TreeGrafter"/>
</dbReference>
<keyword evidence="3 6" id="KW-0812">Transmembrane</keyword>
<dbReference type="PANTHER" id="PTHR43791:SF32">
    <property type="entry name" value="MAJOR FACILITATOR SUPERFAMILY (MFS) PROFILE DOMAIN-CONTAINING PROTEIN"/>
    <property type="match status" value="1"/>
</dbReference>
<protein>
    <recommendedName>
        <fullName evidence="9">Alternative sulfate transporter</fullName>
    </recommendedName>
</protein>
<dbReference type="AlphaFoldDB" id="A0A084G0N5"/>
<keyword evidence="8" id="KW-1185">Reference proteome</keyword>
<dbReference type="EMBL" id="JOWA01000112">
    <property type="protein sequence ID" value="KEZ40897.1"/>
    <property type="molecule type" value="Genomic_DNA"/>
</dbReference>
<dbReference type="InterPro" id="IPR036259">
    <property type="entry name" value="MFS_trans_sf"/>
</dbReference>
<keyword evidence="2" id="KW-0813">Transport</keyword>
<dbReference type="Gene3D" id="1.20.1250.20">
    <property type="entry name" value="MFS general substrate transporter like domains"/>
    <property type="match status" value="1"/>
</dbReference>
<comment type="subcellular location">
    <subcellularLocation>
        <location evidence="1">Membrane</location>
        <topology evidence="1">Multi-pass membrane protein</topology>
    </subcellularLocation>
</comment>
<evidence type="ECO:0000256" key="2">
    <source>
        <dbReference type="ARBA" id="ARBA00022448"/>
    </source>
</evidence>
<dbReference type="GeneID" id="27726968"/>
<dbReference type="GO" id="GO:0016020">
    <property type="term" value="C:membrane"/>
    <property type="evidence" value="ECO:0007669"/>
    <property type="project" value="UniProtKB-SubCell"/>
</dbReference>
<sequence length="350" mass="38921">MEALPNEKTSLPSLQRSNEVVSGIESDGQLEWTEEEEKALVRKVDFLLMPLLILGFFALQLDRGNIGNALTDFFLNDVGITQNQFNFGQQLLALGIILLEIPSNIVLYRVGPTLWIGGQIVAWGLVATFQAFQKGLGPYLATRLLLGLHMRGIAGLAGWQWLFILEGVFTILIGIAFILAVPFSTAKPVSVLGFRYFTESESRILTERVLRDDPSKAQLGRNVSWKELKAVVGNWSLLESDDKIRRFIILSASVAVSWPWHPVNGAWLALNAQSAGERSITMAIHIMAANCSGLVGKQIFRSEDAPVYRRAWTEIVGLTSAAVFISLLANLQYYFGNGRKLHRTGLKYHY</sequence>
<keyword evidence="5 6" id="KW-0472">Membrane</keyword>
<dbReference type="HOGENOM" id="CLU_001265_0_2_1"/>
<evidence type="ECO:0000256" key="3">
    <source>
        <dbReference type="ARBA" id="ARBA00022692"/>
    </source>
</evidence>
<dbReference type="SUPFAM" id="SSF103473">
    <property type="entry name" value="MFS general substrate transporter"/>
    <property type="match status" value="1"/>
</dbReference>
<evidence type="ECO:0000256" key="1">
    <source>
        <dbReference type="ARBA" id="ARBA00004141"/>
    </source>
</evidence>
<dbReference type="PANTHER" id="PTHR43791">
    <property type="entry name" value="PERMEASE-RELATED"/>
    <property type="match status" value="1"/>
</dbReference>
<keyword evidence="4 6" id="KW-1133">Transmembrane helix</keyword>
<feature type="transmembrane region" description="Helical" evidence="6">
    <location>
        <begin position="312"/>
        <end position="335"/>
    </location>
</feature>
<dbReference type="KEGG" id="sapo:SAPIO_CDS7896"/>
<evidence type="ECO:0000256" key="5">
    <source>
        <dbReference type="ARBA" id="ARBA00023136"/>
    </source>
</evidence>
<comment type="caution">
    <text evidence="7">The sequence shown here is derived from an EMBL/GenBank/DDBJ whole genome shotgun (WGS) entry which is preliminary data.</text>
</comment>
<evidence type="ECO:0000256" key="4">
    <source>
        <dbReference type="ARBA" id="ARBA00022989"/>
    </source>
</evidence>
<evidence type="ECO:0000256" key="6">
    <source>
        <dbReference type="SAM" id="Phobius"/>
    </source>
</evidence>
<dbReference type="VEuPathDB" id="FungiDB:SAPIO_CDS7896"/>
<evidence type="ECO:0000313" key="7">
    <source>
        <dbReference type="EMBL" id="KEZ40897.1"/>
    </source>
</evidence>
<proteinExistence type="predicted"/>
<dbReference type="RefSeq" id="XP_016640696.1">
    <property type="nucleotide sequence ID" value="XM_016789665.1"/>
</dbReference>
<gene>
    <name evidence="7" type="ORF">SAPIO_CDS7896</name>
</gene>
<evidence type="ECO:0008006" key="9">
    <source>
        <dbReference type="Google" id="ProtNLM"/>
    </source>
</evidence>
<feature type="transmembrane region" description="Helical" evidence="6">
    <location>
        <begin position="168"/>
        <end position="186"/>
    </location>
</feature>
<evidence type="ECO:0000313" key="8">
    <source>
        <dbReference type="Proteomes" id="UP000028545"/>
    </source>
</evidence>
<accession>A0A084G0N5</accession>
<organism evidence="7 8">
    <name type="scientific">Pseudallescheria apiosperma</name>
    <name type="common">Scedosporium apiospermum</name>
    <dbReference type="NCBI Taxonomy" id="563466"/>
    <lineage>
        <taxon>Eukaryota</taxon>
        <taxon>Fungi</taxon>
        <taxon>Dikarya</taxon>
        <taxon>Ascomycota</taxon>
        <taxon>Pezizomycotina</taxon>
        <taxon>Sordariomycetes</taxon>
        <taxon>Hypocreomycetidae</taxon>
        <taxon>Microascales</taxon>
        <taxon>Microascaceae</taxon>
        <taxon>Scedosporium</taxon>
    </lineage>
</organism>
<reference evidence="7 8" key="1">
    <citation type="journal article" date="2014" name="Genome Announc.">
        <title>Draft genome sequence of the pathogenic fungus Scedosporium apiospermum.</title>
        <authorList>
            <person name="Vandeputte P."/>
            <person name="Ghamrawi S."/>
            <person name="Rechenmann M."/>
            <person name="Iltis A."/>
            <person name="Giraud S."/>
            <person name="Fleury M."/>
            <person name="Thornton C."/>
            <person name="Delhaes L."/>
            <person name="Meyer W."/>
            <person name="Papon N."/>
            <person name="Bouchara J.P."/>
        </authorList>
    </citation>
    <scope>NUCLEOTIDE SEQUENCE [LARGE SCALE GENOMIC DNA]</scope>
    <source>
        <strain evidence="7 8">IHEM 14462</strain>
    </source>
</reference>
<dbReference type="Proteomes" id="UP000028545">
    <property type="component" value="Unassembled WGS sequence"/>
</dbReference>